<dbReference type="Gene3D" id="2.40.30.170">
    <property type="match status" value="1"/>
</dbReference>
<accession>A0A2K4MSM0</accession>
<comment type="caution">
    <text evidence="3">The sequence shown here is derived from an EMBL/GenBank/DDBJ whole genome shotgun (WGS) entry which is preliminary data.</text>
</comment>
<organism evidence="3 4">
    <name type="scientific">Chromobacterium sinusclupearum</name>
    <dbReference type="NCBI Taxonomy" id="2077146"/>
    <lineage>
        <taxon>Bacteria</taxon>
        <taxon>Pseudomonadati</taxon>
        <taxon>Pseudomonadota</taxon>
        <taxon>Betaproteobacteria</taxon>
        <taxon>Neisseriales</taxon>
        <taxon>Chromobacteriaceae</taxon>
        <taxon>Chromobacterium</taxon>
    </lineage>
</organism>
<dbReference type="PANTHER" id="PTHR32347:SF23">
    <property type="entry name" value="BLL5650 PROTEIN"/>
    <property type="match status" value="1"/>
</dbReference>
<dbReference type="Gene3D" id="2.40.50.100">
    <property type="match status" value="1"/>
</dbReference>
<dbReference type="PANTHER" id="PTHR32347">
    <property type="entry name" value="EFFLUX SYSTEM COMPONENT YKNX-RELATED"/>
    <property type="match status" value="1"/>
</dbReference>
<sequence length="442" mass="48679">MGHADRSRELATLLQLLHRAREADSAAKLGFVMVNESLQLLPYRQAAFWGEGLHSHVVALSGLAEPDPTAPYLQWLSSLFRYLRPGPGDVAASRSCVAADLPDVLGAEWGHWLPEHGLWLSLGEHGALLLARDLPWSEYELRLAEELAHGYAHALRPFAPRRNWRAKVGDWLKPGPRRKRLLLAVLVLVCFPVRLSVLARAEVVPDDPVLLRAPVSGVIDKVAVLPNQPVKRGAALFDLDATVLTGQFELAREEAKAAEESFRASAQLALTDDKGKLALAEDKAKLEEKDITADFAGRELKRLHVTAPSDGVVVFSDRNDWQGKAVAQGEKVMTLADPAKVELTAWLPAAEAIAVQPGSQVTLYPNASPFRSYDAVLLRVAYKAEVSEGNLLAYRLQARFASGQRLPQLGQMGTARVYGDWVPLSYYVLRRPLTAARQWLGW</sequence>
<gene>
    <name evidence="3" type="ORF">C2134_05195</name>
</gene>
<evidence type="ECO:0000256" key="2">
    <source>
        <dbReference type="ARBA" id="ARBA00023054"/>
    </source>
</evidence>
<keyword evidence="2" id="KW-0175">Coiled coil</keyword>
<evidence type="ECO:0000256" key="1">
    <source>
        <dbReference type="ARBA" id="ARBA00004196"/>
    </source>
</evidence>
<dbReference type="InterPro" id="IPR050465">
    <property type="entry name" value="UPF0194_transport"/>
</dbReference>
<dbReference type="Proteomes" id="UP000236416">
    <property type="component" value="Unassembled WGS sequence"/>
</dbReference>
<dbReference type="RefSeq" id="WP_103318107.1">
    <property type="nucleotide sequence ID" value="NZ_PPTF01000018.1"/>
</dbReference>
<evidence type="ECO:0000313" key="3">
    <source>
        <dbReference type="EMBL" id="POA99765.1"/>
    </source>
</evidence>
<evidence type="ECO:0000313" key="4">
    <source>
        <dbReference type="Proteomes" id="UP000236416"/>
    </source>
</evidence>
<dbReference type="GO" id="GO:0030313">
    <property type="term" value="C:cell envelope"/>
    <property type="evidence" value="ECO:0007669"/>
    <property type="project" value="UniProtKB-SubCell"/>
</dbReference>
<name>A0A2K4MSM0_9NEIS</name>
<comment type="subcellular location">
    <subcellularLocation>
        <location evidence="1">Cell envelope</location>
    </subcellularLocation>
</comment>
<reference evidence="3 4" key="1">
    <citation type="submission" date="2018-01" db="EMBL/GenBank/DDBJ databases">
        <title>Genomic Sequence of Chromobacterium MWU13-2610 from wild cranberry bogs within the Cape Cod National Seashore.</title>
        <authorList>
            <person name="O'Hara-Hanley K."/>
            <person name="Soby S."/>
            <person name="Harrison A."/>
        </authorList>
    </citation>
    <scope>NUCLEOTIDE SEQUENCE [LARGE SCALE GENOMIC DNA]</scope>
    <source>
        <strain evidence="3 4">MWU13-2610</strain>
    </source>
</reference>
<keyword evidence="4" id="KW-1185">Reference proteome</keyword>
<proteinExistence type="predicted"/>
<dbReference type="SUPFAM" id="SSF111369">
    <property type="entry name" value="HlyD-like secretion proteins"/>
    <property type="match status" value="1"/>
</dbReference>
<dbReference type="EMBL" id="PPTF01000018">
    <property type="protein sequence ID" value="POA99765.1"/>
    <property type="molecule type" value="Genomic_DNA"/>
</dbReference>
<protein>
    <submittedName>
        <fullName evidence="3">Secretion protein HylD</fullName>
    </submittedName>
</protein>
<dbReference type="AlphaFoldDB" id="A0A2K4MSM0"/>